<feature type="transmembrane region" description="Helical" evidence="5">
    <location>
        <begin position="195"/>
        <end position="213"/>
    </location>
</feature>
<dbReference type="GO" id="GO:0009977">
    <property type="term" value="F:proton motive force dependent protein transmembrane transporter activity"/>
    <property type="evidence" value="ECO:0007669"/>
    <property type="project" value="TreeGrafter"/>
</dbReference>
<keyword evidence="3 5" id="KW-1133">Transmembrane helix</keyword>
<accession>A0A7V4TY70</accession>
<feature type="transmembrane region" description="Helical" evidence="5">
    <location>
        <begin position="113"/>
        <end position="137"/>
    </location>
</feature>
<comment type="subcellular location">
    <subcellularLocation>
        <location evidence="5">Cell membrane</location>
        <topology evidence="5">Multi-pass membrane protein</topology>
    </subcellularLocation>
    <subcellularLocation>
        <location evidence="1">Membrane</location>
        <topology evidence="1">Multi-pass membrane protein</topology>
    </subcellularLocation>
</comment>
<feature type="transmembrane region" description="Helical" evidence="5">
    <location>
        <begin position="71"/>
        <end position="92"/>
    </location>
</feature>
<keyword evidence="5" id="KW-0811">Translocation</keyword>
<protein>
    <recommendedName>
        <fullName evidence="5">Sec-independent protein translocase protein TatC</fullName>
    </recommendedName>
</protein>
<feature type="transmembrane region" description="Helical" evidence="5">
    <location>
        <begin position="219"/>
        <end position="239"/>
    </location>
</feature>
<comment type="caution">
    <text evidence="6">The sequence shown here is derived from an EMBL/GenBank/DDBJ whole genome shotgun (WGS) entry which is preliminary data.</text>
</comment>
<keyword evidence="2 5" id="KW-0812">Transmembrane</keyword>
<keyword evidence="5" id="KW-0653">Protein transport</keyword>
<dbReference type="Pfam" id="PF00902">
    <property type="entry name" value="TatC"/>
    <property type="match status" value="1"/>
</dbReference>
<dbReference type="PRINTS" id="PR01840">
    <property type="entry name" value="TATCFAMILY"/>
</dbReference>
<keyword evidence="4 5" id="KW-0472">Membrane</keyword>
<evidence type="ECO:0000256" key="5">
    <source>
        <dbReference type="HAMAP-Rule" id="MF_00902"/>
    </source>
</evidence>
<dbReference type="GO" id="GO:0033281">
    <property type="term" value="C:TAT protein transport complex"/>
    <property type="evidence" value="ECO:0007669"/>
    <property type="project" value="UniProtKB-UniRule"/>
</dbReference>
<keyword evidence="5" id="KW-1003">Cell membrane</keyword>
<dbReference type="AlphaFoldDB" id="A0A7V4TY70"/>
<dbReference type="GO" id="GO:0065002">
    <property type="term" value="P:intracellular protein transmembrane transport"/>
    <property type="evidence" value="ECO:0007669"/>
    <property type="project" value="TreeGrafter"/>
</dbReference>
<dbReference type="HAMAP" id="MF_00902">
    <property type="entry name" value="TatC"/>
    <property type="match status" value="1"/>
</dbReference>
<dbReference type="EMBL" id="DRQG01000015">
    <property type="protein sequence ID" value="HGY54323.1"/>
    <property type="molecule type" value="Genomic_DNA"/>
</dbReference>
<evidence type="ECO:0000256" key="3">
    <source>
        <dbReference type="ARBA" id="ARBA00022989"/>
    </source>
</evidence>
<sequence length="255" mass="29493">MPRQKIDEVEMPFLDHLEELRWRIIRSLIAVGIFTILAFFFSDYLLDFLLYSTRNLKQPINLQVLKVQAVFVIKLELALISGIIFSLPYIFYQIWSFVAPGLLEKERKYVIPVIMFATISFLAGSAFAYFVIIPFALDFFLGLAPPNVTNNIALDFYFGFMARIILVFGIVFELPVVSLFLTKLGILTPEFLKKYRRYAIVVFFVLAAILTPPDPTTQILLAIPLVLLYEVTIWISYFFRKKEKQTLQETNESTS</sequence>
<dbReference type="PANTHER" id="PTHR30371">
    <property type="entry name" value="SEC-INDEPENDENT PROTEIN TRANSLOCASE PROTEIN TATC"/>
    <property type="match status" value="1"/>
</dbReference>
<feature type="transmembrane region" description="Helical" evidence="5">
    <location>
        <begin position="28"/>
        <end position="51"/>
    </location>
</feature>
<gene>
    <name evidence="5 6" type="primary">tatC</name>
    <name evidence="6" type="ORF">ENK44_01350</name>
</gene>
<evidence type="ECO:0000256" key="1">
    <source>
        <dbReference type="ARBA" id="ARBA00004141"/>
    </source>
</evidence>
<name>A0A7V4TY70_CALAY</name>
<reference evidence="6" key="1">
    <citation type="journal article" date="2020" name="mSystems">
        <title>Genome- and Community-Level Interaction Insights into Carbon Utilization and Element Cycling Functions of Hydrothermarchaeota in Hydrothermal Sediment.</title>
        <authorList>
            <person name="Zhou Z."/>
            <person name="Liu Y."/>
            <person name="Xu W."/>
            <person name="Pan J."/>
            <person name="Luo Z.H."/>
            <person name="Li M."/>
        </authorList>
    </citation>
    <scope>NUCLEOTIDE SEQUENCE [LARGE SCALE GENOMIC DNA]</scope>
    <source>
        <strain evidence="6">HyVt-577</strain>
    </source>
</reference>
<dbReference type="PROSITE" id="PS01218">
    <property type="entry name" value="TATC"/>
    <property type="match status" value="1"/>
</dbReference>
<dbReference type="InterPro" id="IPR019820">
    <property type="entry name" value="Sec-indep_translocase_CS"/>
</dbReference>
<evidence type="ECO:0000256" key="2">
    <source>
        <dbReference type="ARBA" id="ARBA00022692"/>
    </source>
</evidence>
<comment type="subunit">
    <text evidence="5">Forms a complex with TatA.</text>
</comment>
<feature type="transmembrane region" description="Helical" evidence="5">
    <location>
        <begin position="157"/>
        <end position="183"/>
    </location>
</feature>
<dbReference type="GO" id="GO:0043953">
    <property type="term" value="P:protein transport by the Tat complex"/>
    <property type="evidence" value="ECO:0007669"/>
    <property type="project" value="UniProtKB-UniRule"/>
</dbReference>
<dbReference type="PANTHER" id="PTHR30371:SF0">
    <property type="entry name" value="SEC-INDEPENDENT PROTEIN TRANSLOCASE PROTEIN TATC, CHLOROPLASTIC-RELATED"/>
    <property type="match status" value="1"/>
</dbReference>
<dbReference type="InterPro" id="IPR002033">
    <property type="entry name" value="TatC"/>
</dbReference>
<dbReference type="Proteomes" id="UP000885779">
    <property type="component" value="Unassembled WGS sequence"/>
</dbReference>
<keyword evidence="5" id="KW-0813">Transport</keyword>
<comment type="similarity">
    <text evidence="5">Belongs to the TatC family.</text>
</comment>
<evidence type="ECO:0000313" key="6">
    <source>
        <dbReference type="EMBL" id="HGY54323.1"/>
    </source>
</evidence>
<comment type="function">
    <text evidence="5">Part of the twin-arginine translocation (Tat) system that transports large folded proteins containing a characteristic twin-arginine motif in their signal peptide across membranes.</text>
</comment>
<dbReference type="NCBIfam" id="TIGR00945">
    <property type="entry name" value="tatC"/>
    <property type="match status" value="1"/>
</dbReference>
<organism evidence="6">
    <name type="scientific">Caldithrix abyssi</name>
    <dbReference type="NCBI Taxonomy" id="187145"/>
    <lineage>
        <taxon>Bacteria</taxon>
        <taxon>Pseudomonadati</taxon>
        <taxon>Calditrichota</taxon>
        <taxon>Calditrichia</taxon>
        <taxon>Calditrichales</taxon>
        <taxon>Calditrichaceae</taxon>
        <taxon>Caldithrix</taxon>
    </lineage>
</organism>
<proteinExistence type="inferred from homology"/>
<evidence type="ECO:0000256" key="4">
    <source>
        <dbReference type="ARBA" id="ARBA00023136"/>
    </source>
</evidence>